<keyword evidence="3" id="KW-1185">Reference proteome</keyword>
<gene>
    <name evidence="2" type="ORF">HND93_34750</name>
</gene>
<dbReference type="Gene3D" id="3.40.50.150">
    <property type="entry name" value="Vaccinia Virus protein VP39"/>
    <property type="match status" value="1"/>
</dbReference>
<dbReference type="SUPFAM" id="SSF53335">
    <property type="entry name" value="S-adenosyl-L-methionine-dependent methyltransferases"/>
    <property type="match status" value="1"/>
</dbReference>
<dbReference type="PANTHER" id="PTHR36973:SF4">
    <property type="entry name" value="NODULATION PROTEIN"/>
    <property type="match status" value="1"/>
</dbReference>
<organism evidence="2 3">
    <name type="scientific">Azospirillum oleiclasticum</name>
    <dbReference type="NCBI Taxonomy" id="2735135"/>
    <lineage>
        <taxon>Bacteria</taxon>
        <taxon>Pseudomonadati</taxon>
        <taxon>Pseudomonadota</taxon>
        <taxon>Alphaproteobacteria</taxon>
        <taxon>Rhodospirillales</taxon>
        <taxon>Azospirillaceae</taxon>
        <taxon>Azospirillum</taxon>
    </lineage>
</organism>
<protein>
    <submittedName>
        <fullName evidence="2">FkbM family methyltransferase</fullName>
    </submittedName>
</protein>
<dbReference type="PANTHER" id="PTHR36973">
    <property type="entry name" value="SLL1456 PROTEIN-RELATED"/>
    <property type="match status" value="1"/>
</dbReference>
<dbReference type="InterPro" id="IPR029063">
    <property type="entry name" value="SAM-dependent_MTases_sf"/>
</dbReference>
<evidence type="ECO:0000313" key="3">
    <source>
        <dbReference type="Proteomes" id="UP000584642"/>
    </source>
</evidence>
<proteinExistence type="predicted"/>
<keyword evidence="2" id="KW-0489">Methyltransferase</keyword>
<dbReference type="NCBIfam" id="TIGR01444">
    <property type="entry name" value="fkbM_fam"/>
    <property type="match status" value="1"/>
</dbReference>
<dbReference type="GO" id="GO:0032259">
    <property type="term" value="P:methylation"/>
    <property type="evidence" value="ECO:0007669"/>
    <property type="project" value="UniProtKB-KW"/>
</dbReference>
<keyword evidence="2" id="KW-0808">Transferase</keyword>
<accession>A0ABX2TMI7</accession>
<dbReference type="GO" id="GO:0008168">
    <property type="term" value="F:methyltransferase activity"/>
    <property type="evidence" value="ECO:0007669"/>
    <property type="project" value="UniProtKB-KW"/>
</dbReference>
<dbReference type="Proteomes" id="UP000584642">
    <property type="component" value="Unassembled WGS sequence"/>
</dbReference>
<feature type="domain" description="Methyltransferase FkbM" evidence="1">
    <location>
        <begin position="50"/>
        <end position="207"/>
    </location>
</feature>
<dbReference type="InterPro" id="IPR053188">
    <property type="entry name" value="FkbM_Methyltransferase"/>
</dbReference>
<sequence length="349" mass="37956">MINPLFDRTALVQSGLLDLPWAAAFREAPIGLIDVGARWGPSEIFQAAPEVFDVLAFEPDPREADILEREIGPGGGWAGFRVHRGALGAGTGTGALHLLSKANNSSLLPVNRHFTSRYAFRGFELERVLEVPLRALDDVLAEDGHGSAAEIIKIDVQGAEIEILKGARRTLAERAVCVICEVAFFPFYEGMPLCADVVRFMTDAGFSLYGLLDAQNRSTKRLDKSRFRARERLCHADAVFLRDPLDHPDGLGSTAVRQAQVLMVAAILLGYLDLALELADAGALPEAERAPFADAIRRLAAVEPAAVVADAETLAARVRAAPADAMLETARMVDRLRDFQTVHDVPRRD</sequence>
<name>A0ABX2TMI7_9PROT</name>
<dbReference type="EMBL" id="JABFDB010000046">
    <property type="protein sequence ID" value="NYZ24891.1"/>
    <property type="molecule type" value="Genomic_DNA"/>
</dbReference>
<evidence type="ECO:0000259" key="1">
    <source>
        <dbReference type="Pfam" id="PF05050"/>
    </source>
</evidence>
<reference evidence="2 3" key="1">
    <citation type="submission" date="2020-05" db="EMBL/GenBank/DDBJ databases">
        <title>Azospirillum oleiclasticum sp. nov, a nitrogen-fixing and heavy crude oil-emulsifying bacterium isolated from the crude oil of Yumen Oilfield.</title>
        <authorList>
            <person name="Wu D."/>
            <person name="Cai M."/>
            <person name="Zhang X."/>
        </authorList>
    </citation>
    <scope>NUCLEOTIDE SEQUENCE [LARGE SCALE GENOMIC DNA]</scope>
    <source>
        <strain evidence="2 3">ROY-1-1-2</strain>
    </source>
</reference>
<evidence type="ECO:0000313" key="2">
    <source>
        <dbReference type="EMBL" id="NYZ24891.1"/>
    </source>
</evidence>
<dbReference type="InterPro" id="IPR006342">
    <property type="entry name" value="FkbM_mtfrase"/>
</dbReference>
<comment type="caution">
    <text evidence="2">The sequence shown here is derived from an EMBL/GenBank/DDBJ whole genome shotgun (WGS) entry which is preliminary data.</text>
</comment>
<dbReference type="RefSeq" id="WP_180286665.1">
    <property type="nucleotide sequence ID" value="NZ_JABFDB010000046.1"/>
</dbReference>
<dbReference type="Pfam" id="PF05050">
    <property type="entry name" value="Methyltransf_21"/>
    <property type="match status" value="1"/>
</dbReference>